<protein>
    <submittedName>
        <fullName evidence="1">Lectin receptor kinase</fullName>
    </submittedName>
</protein>
<proteinExistence type="predicted"/>
<dbReference type="EMBL" id="CM051403">
    <property type="protein sequence ID" value="KAJ4707901.1"/>
    <property type="molecule type" value="Genomic_DNA"/>
</dbReference>
<dbReference type="Proteomes" id="UP001164539">
    <property type="component" value="Chromosome 10"/>
</dbReference>
<comment type="caution">
    <text evidence="1">The sequence shown here is derived from an EMBL/GenBank/DDBJ whole genome shotgun (WGS) entry which is preliminary data.</text>
</comment>
<keyword evidence="1" id="KW-0675">Receptor</keyword>
<accession>A0ACC1X8Y2</accession>
<evidence type="ECO:0000313" key="1">
    <source>
        <dbReference type="EMBL" id="KAJ4707901.1"/>
    </source>
</evidence>
<sequence length="233" mass="25399">MLILLLLLSALLNQASSSHSSEPISFTFPSFSRESCSNDRLICTGAVTAYDGYLSLTSEPLPGNSNSPPIRQDGMTFILAPNNSPSPPSSYGSYLGLRDEYAEGGNVQQLAVELDTYKNDFDPDGNHVAIDTKNVTNPIAVQSLNSTGVDLKSGRDIKVRIEYNGQMRLLYVNVHYSDRPPKTIIKQSLNISDVVPSSVFVGFTAATGAFSESHQILDWTFITTPLPSYSLRK</sequence>
<evidence type="ECO:0000313" key="2">
    <source>
        <dbReference type="Proteomes" id="UP001164539"/>
    </source>
</evidence>
<keyword evidence="1" id="KW-0418">Kinase</keyword>
<name>A0ACC1X8Y2_MELAZ</name>
<reference evidence="1 2" key="1">
    <citation type="journal article" date="2023" name="Science">
        <title>Complex scaffold remodeling in plant triterpene biosynthesis.</title>
        <authorList>
            <person name="De La Pena R."/>
            <person name="Hodgson H."/>
            <person name="Liu J.C."/>
            <person name="Stephenson M.J."/>
            <person name="Martin A.C."/>
            <person name="Owen C."/>
            <person name="Harkess A."/>
            <person name="Leebens-Mack J."/>
            <person name="Jimenez L.E."/>
            <person name="Osbourn A."/>
            <person name="Sattely E.S."/>
        </authorList>
    </citation>
    <scope>NUCLEOTIDE SEQUENCE [LARGE SCALE GENOMIC DNA]</scope>
    <source>
        <strain evidence="2">cv. JPN11</strain>
        <tissue evidence="1">Leaf</tissue>
    </source>
</reference>
<gene>
    <name evidence="1" type="ORF">OWV82_017943</name>
</gene>
<keyword evidence="1" id="KW-0808">Transferase</keyword>
<keyword evidence="2" id="KW-1185">Reference proteome</keyword>
<organism evidence="1 2">
    <name type="scientific">Melia azedarach</name>
    <name type="common">Chinaberry tree</name>
    <dbReference type="NCBI Taxonomy" id="155640"/>
    <lineage>
        <taxon>Eukaryota</taxon>
        <taxon>Viridiplantae</taxon>
        <taxon>Streptophyta</taxon>
        <taxon>Embryophyta</taxon>
        <taxon>Tracheophyta</taxon>
        <taxon>Spermatophyta</taxon>
        <taxon>Magnoliopsida</taxon>
        <taxon>eudicotyledons</taxon>
        <taxon>Gunneridae</taxon>
        <taxon>Pentapetalae</taxon>
        <taxon>rosids</taxon>
        <taxon>malvids</taxon>
        <taxon>Sapindales</taxon>
        <taxon>Meliaceae</taxon>
        <taxon>Melia</taxon>
    </lineage>
</organism>